<evidence type="ECO:0000256" key="4">
    <source>
        <dbReference type="ARBA" id="ARBA00022692"/>
    </source>
</evidence>
<organism evidence="9 10">
    <name type="scientific">Flagellimonas marinaquae</name>
    <dbReference type="NCBI Taxonomy" id="254955"/>
    <lineage>
        <taxon>Bacteria</taxon>
        <taxon>Pseudomonadati</taxon>
        <taxon>Bacteroidota</taxon>
        <taxon>Flavobacteriia</taxon>
        <taxon>Flavobacteriales</taxon>
        <taxon>Flavobacteriaceae</taxon>
        <taxon>Flagellimonas</taxon>
    </lineage>
</organism>
<evidence type="ECO:0000256" key="1">
    <source>
        <dbReference type="ARBA" id="ARBA00004651"/>
    </source>
</evidence>
<feature type="domain" description="Type II secretion system protein GspF" evidence="8">
    <location>
        <begin position="45"/>
        <end position="167"/>
    </location>
</feature>
<name>A0AA48HH85_9FLAO</name>
<dbReference type="PANTHER" id="PTHR30012:SF0">
    <property type="entry name" value="TYPE II SECRETION SYSTEM PROTEIN F-RELATED"/>
    <property type="match status" value="1"/>
</dbReference>
<evidence type="ECO:0000256" key="3">
    <source>
        <dbReference type="ARBA" id="ARBA00022475"/>
    </source>
</evidence>
<dbReference type="GO" id="GO:0005886">
    <property type="term" value="C:plasma membrane"/>
    <property type="evidence" value="ECO:0007669"/>
    <property type="project" value="UniProtKB-SubCell"/>
</dbReference>
<gene>
    <name evidence="9" type="ORF">MACH07_22150</name>
</gene>
<evidence type="ECO:0000256" key="6">
    <source>
        <dbReference type="ARBA" id="ARBA00023136"/>
    </source>
</evidence>
<protein>
    <submittedName>
        <fullName evidence="9">General secretion pathway protein GspF</fullName>
    </submittedName>
</protein>
<evidence type="ECO:0000313" key="9">
    <source>
        <dbReference type="EMBL" id="BDW93383.1"/>
    </source>
</evidence>
<keyword evidence="4 7" id="KW-0812">Transmembrane</keyword>
<dbReference type="AlphaFoldDB" id="A0AA48HH85"/>
<feature type="domain" description="Type II secretion system protein GspF" evidence="8">
    <location>
        <begin position="247"/>
        <end position="369"/>
    </location>
</feature>
<dbReference type="Pfam" id="PF00482">
    <property type="entry name" value="T2SSF"/>
    <property type="match status" value="2"/>
</dbReference>
<keyword evidence="6 7" id="KW-0472">Membrane</keyword>
<dbReference type="InterPro" id="IPR018076">
    <property type="entry name" value="T2SS_GspF_dom"/>
</dbReference>
<comment type="similarity">
    <text evidence="2">Belongs to the GSP F family.</text>
</comment>
<evidence type="ECO:0000259" key="8">
    <source>
        <dbReference type="Pfam" id="PF00482"/>
    </source>
</evidence>
<accession>A0AA48HH85</accession>
<keyword evidence="5 7" id="KW-1133">Transmembrane helix</keyword>
<feature type="transmembrane region" description="Helical" evidence="7">
    <location>
        <begin position="350"/>
        <end position="368"/>
    </location>
</feature>
<dbReference type="RefSeq" id="WP_338193817.1">
    <property type="nucleotide sequence ID" value="NZ_AP027268.1"/>
</dbReference>
<dbReference type="Proteomes" id="UP001330184">
    <property type="component" value="Chromosome"/>
</dbReference>
<feature type="transmembrane region" description="Helical" evidence="7">
    <location>
        <begin position="143"/>
        <end position="166"/>
    </location>
</feature>
<reference evidence="9 10" key="1">
    <citation type="submission" date="2023-01" db="EMBL/GenBank/DDBJ databases">
        <title>Complete genome sequence of Muricauda aquimarina strain IFOP_LL357.</title>
        <authorList>
            <person name="Gajardo G."/>
            <person name="Ueki S."/>
            <person name="Maruyama F."/>
        </authorList>
    </citation>
    <scope>NUCLEOTIDE SEQUENCE [LARGE SCALE GENOMIC DNA]</scope>
    <source>
        <strain evidence="9 10">IFOP_LL357</strain>
    </source>
</reference>
<feature type="transmembrane region" description="Helical" evidence="7">
    <location>
        <begin position="186"/>
        <end position="211"/>
    </location>
</feature>
<keyword evidence="3" id="KW-1003">Cell membrane</keyword>
<evidence type="ECO:0000256" key="7">
    <source>
        <dbReference type="SAM" id="Phobius"/>
    </source>
</evidence>
<comment type="subcellular location">
    <subcellularLocation>
        <location evidence="1">Cell membrane</location>
        <topology evidence="1">Multi-pass membrane protein</topology>
    </subcellularLocation>
</comment>
<dbReference type="InterPro" id="IPR003004">
    <property type="entry name" value="GspF/PilC"/>
</dbReference>
<dbReference type="Gene3D" id="1.20.81.30">
    <property type="entry name" value="Type II secretion system (T2SS), domain F"/>
    <property type="match status" value="2"/>
</dbReference>
<dbReference type="InterPro" id="IPR042094">
    <property type="entry name" value="T2SS_GspF_sf"/>
</dbReference>
<proteinExistence type="inferred from homology"/>
<keyword evidence="10" id="KW-1185">Reference proteome</keyword>
<evidence type="ECO:0000256" key="5">
    <source>
        <dbReference type="ARBA" id="ARBA00022989"/>
    </source>
</evidence>
<dbReference type="EMBL" id="AP027268">
    <property type="protein sequence ID" value="BDW93383.1"/>
    <property type="molecule type" value="Genomic_DNA"/>
</dbReference>
<sequence>MGFKLDQTIEKTNTVPSQKGGLERWLKKEITLFGSFFNSKKKEGFYSELAILLKAGLQLREALELLSGNQKKEKLQFFYANMVEELDGGLSFSEVLKRRREFTEYEYYSVEIGEESGNLGTILQELATFFAQKNEQRRNLISALTYPLIILGTAILVVVFMLRMVVPMFEDIFKQNNVELPTITQYIIGISNVIEKYGFAILLCIGVLILLRKPLMQKEVFKREWDYLMLKIPFLGNFIRLVYLAQFTQAVALLTTSKVPMLNSVQMAKKMLAFFPLQDALDTMEQRILKGTSLHESLVGNLVFDHKMVSLVKVAEETNQTEYIFRKLNQQYVMEVQLKSKMLSTIMEPLIIVVIGIFVGVILVSMYLPMFKLSSVLGG</sequence>
<evidence type="ECO:0000313" key="10">
    <source>
        <dbReference type="Proteomes" id="UP001330184"/>
    </source>
</evidence>
<dbReference type="PANTHER" id="PTHR30012">
    <property type="entry name" value="GENERAL SECRETION PATHWAY PROTEIN"/>
    <property type="match status" value="1"/>
</dbReference>
<evidence type="ECO:0000256" key="2">
    <source>
        <dbReference type="ARBA" id="ARBA00005745"/>
    </source>
</evidence>